<dbReference type="InterPro" id="IPR000683">
    <property type="entry name" value="Gfo/Idh/MocA-like_OxRdtase_N"/>
</dbReference>
<evidence type="ECO:0000259" key="3">
    <source>
        <dbReference type="Pfam" id="PF02894"/>
    </source>
</evidence>
<dbReference type="Gene3D" id="3.40.50.720">
    <property type="entry name" value="NAD(P)-binding Rossmann-like Domain"/>
    <property type="match status" value="1"/>
</dbReference>
<evidence type="ECO:0000313" key="4">
    <source>
        <dbReference type="EMBL" id="SDS60071.1"/>
    </source>
</evidence>
<dbReference type="GO" id="GO:0000166">
    <property type="term" value="F:nucleotide binding"/>
    <property type="evidence" value="ECO:0007669"/>
    <property type="project" value="InterPro"/>
</dbReference>
<dbReference type="PANTHER" id="PTHR43377">
    <property type="entry name" value="BILIVERDIN REDUCTASE A"/>
    <property type="match status" value="1"/>
</dbReference>
<dbReference type="SUPFAM" id="SSF55347">
    <property type="entry name" value="Glyceraldehyde-3-phosphate dehydrogenase-like, C-terminal domain"/>
    <property type="match status" value="1"/>
</dbReference>
<evidence type="ECO:0000313" key="5">
    <source>
        <dbReference type="Proteomes" id="UP000181956"/>
    </source>
</evidence>
<dbReference type="SUPFAM" id="SSF51735">
    <property type="entry name" value="NAD(P)-binding Rossmann-fold domains"/>
    <property type="match status" value="1"/>
</dbReference>
<dbReference type="Gene3D" id="3.30.360.10">
    <property type="entry name" value="Dihydrodipicolinate Reductase, domain 2"/>
    <property type="match status" value="1"/>
</dbReference>
<dbReference type="InterPro" id="IPR051450">
    <property type="entry name" value="Gfo/Idh/MocA_Oxidoreductases"/>
</dbReference>
<dbReference type="OrthoDB" id="9792085at2"/>
<evidence type="ECO:0000256" key="1">
    <source>
        <dbReference type="ARBA" id="ARBA00010928"/>
    </source>
</evidence>
<dbReference type="Pfam" id="PF01408">
    <property type="entry name" value="GFO_IDH_MocA"/>
    <property type="match status" value="1"/>
</dbReference>
<name>A0A1H1TJ24_9MICO</name>
<dbReference type="Pfam" id="PF02894">
    <property type="entry name" value="GFO_IDH_MocA_C"/>
    <property type="match status" value="1"/>
</dbReference>
<proteinExistence type="inferred from homology"/>
<feature type="domain" description="Gfo/Idh/MocA-like oxidoreductase C-terminal" evidence="3">
    <location>
        <begin position="132"/>
        <end position="362"/>
    </location>
</feature>
<protein>
    <submittedName>
        <fullName evidence="4">Predicted dehydrogenase</fullName>
    </submittedName>
</protein>
<dbReference type="STRING" id="412690.SAMN04489834_1776"/>
<dbReference type="Proteomes" id="UP000181956">
    <property type="component" value="Chromosome I"/>
</dbReference>
<dbReference type="RefSeq" id="WP_083363711.1">
    <property type="nucleotide sequence ID" value="NZ_LT629742.1"/>
</dbReference>
<dbReference type="EMBL" id="LT629742">
    <property type="protein sequence ID" value="SDS60071.1"/>
    <property type="molecule type" value="Genomic_DNA"/>
</dbReference>
<evidence type="ECO:0000259" key="2">
    <source>
        <dbReference type="Pfam" id="PF01408"/>
    </source>
</evidence>
<comment type="similarity">
    <text evidence="1">Belongs to the Gfo/Idh/MocA family.</text>
</comment>
<sequence length="374" mass="40514">MSTIRYGLIGAGYLGKALVRALNRHDDATITAIFDPLTGDAFAAEFGATVYADWKELCAADDVDAVIVASPNWAHHEQVVEAARLGKAVFCEKPVALSYEHTVNMVEAAQASGSLFMVGHVTHFMSGVRRAKELIAEGAIGDIVFCRAVRNTWEGQRDGSSWKKQQALSGGHLYHHIHELDLVLSLLGEASTVTMVGGNVAHRGVGEGSEDDVLAALLEYDGTRFAAIEYGSAFRWTEHYVLIEGTQGAIRLGMQGDGCELRTPDRVERFPLHRTPEEEESRAAFYNRGERDASALFGTPNADVPLWMAGILEEETDYFHALMRGGEVREEFRSLTDGSAALASLATADAMMLSQREGRKAAVTDITAGAPANV</sequence>
<feature type="domain" description="Gfo/Idh/MocA-like oxidoreductase N-terminal" evidence="2">
    <location>
        <begin position="4"/>
        <end position="120"/>
    </location>
</feature>
<keyword evidence="5" id="KW-1185">Reference proteome</keyword>
<dbReference type="PANTHER" id="PTHR43377:SF1">
    <property type="entry name" value="BILIVERDIN REDUCTASE A"/>
    <property type="match status" value="1"/>
</dbReference>
<gene>
    <name evidence="4" type="ORF">SAMN04489834_1776</name>
</gene>
<reference evidence="5" key="1">
    <citation type="submission" date="2016-10" db="EMBL/GenBank/DDBJ databases">
        <authorList>
            <person name="Varghese N."/>
            <person name="Submissions S."/>
        </authorList>
    </citation>
    <scope>NUCLEOTIDE SEQUENCE [LARGE SCALE GENOMIC DNA]</scope>
    <source>
        <strain evidence="5">DSM 21772</strain>
    </source>
</reference>
<dbReference type="InterPro" id="IPR004104">
    <property type="entry name" value="Gfo/Idh/MocA-like_OxRdtase_C"/>
</dbReference>
<dbReference type="InterPro" id="IPR036291">
    <property type="entry name" value="NAD(P)-bd_dom_sf"/>
</dbReference>
<dbReference type="AlphaFoldDB" id="A0A1H1TJ24"/>
<accession>A0A1H1TJ24</accession>
<organism evidence="4 5">
    <name type="scientific">Microterricola viridarii</name>
    <dbReference type="NCBI Taxonomy" id="412690"/>
    <lineage>
        <taxon>Bacteria</taxon>
        <taxon>Bacillati</taxon>
        <taxon>Actinomycetota</taxon>
        <taxon>Actinomycetes</taxon>
        <taxon>Micrococcales</taxon>
        <taxon>Microbacteriaceae</taxon>
        <taxon>Microterricola</taxon>
    </lineage>
</organism>